<keyword evidence="5" id="KW-0997">Cell inner membrane</keyword>
<keyword evidence="4" id="KW-0444">Lipid biosynthesis</keyword>
<evidence type="ECO:0000256" key="13">
    <source>
        <dbReference type="SAM" id="Phobius"/>
    </source>
</evidence>
<feature type="transmembrane region" description="Helical" evidence="13">
    <location>
        <begin position="17"/>
        <end position="35"/>
    </location>
</feature>
<proteinExistence type="inferred from homology"/>
<sequence>MSDWLVSLEGTEAGQQAALMLALTAALLHAVFGALQKGRHDPWVSRAAIDGWLVVLSFPLLFLVPWPEPHMWPIFAGVMVIHFTYKLLQAMAYTRGAYTVVYPVVRGTGPLFTVIGAWLIFGESFTGVQWLGLGVLLAGIFGLAVYNFIFLEAARETLGPALAYALATGFFVALYTTYDAYGIRATADPFTFLAWFFFLSALDFPALLFLTPMRHRVSGFPLRPLVLRGLAGALVAYGSFGAVMMATRLDKVGEAAVLRETSTVFAAVIGWLILRETVGPRRIALMVLIAAGAVIVEVGG</sequence>
<evidence type="ECO:0000256" key="12">
    <source>
        <dbReference type="ARBA" id="ARBA00038032"/>
    </source>
</evidence>
<dbReference type="PANTHER" id="PTHR30561">
    <property type="entry name" value="SMR FAMILY PROTON-DEPENDENT DRUG EFFLUX TRANSPORTER SUGE"/>
    <property type="match status" value="1"/>
</dbReference>
<dbReference type="STRING" id="561184.SAMN05216376_104265"/>
<dbReference type="AlphaFoldDB" id="A0A0B3RL42"/>
<keyword evidence="6" id="KW-0441">Lipid A biosynthesis</keyword>
<keyword evidence="16" id="KW-1185">Reference proteome</keyword>
<keyword evidence="3" id="KW-1003">Cell membrane</keyword>
<name>A0A0B3RL42_9RHOB</name>
<evidence type="ECO:0000256" key="2">
    <source>
        <dbReference type="ARBA" id="ARBA00022448"/>
    </source>
</evidence>
<evidence type="ECO:0000256" key="11">
    <source>
        <dbReference type="ARBA" id="ARBA00023136"/>
    </source>
</evidence>
<evidence type="ECO:0000256" key="7">
    <source>
        <dbReference type="ARBA" id="ARBA00022692"/>
    </source>
</evidence>
<evidence type="ECO:0000256" key="8">
    <source>
        <dbReference type="ARBA" id="ARBA00022985"/>
    </source>
</evidence>
<keyword evidence="10" id="KW-0443">Lipid metabolism</keyword>
<evidence type="ECO:0000259" key="14">
    <source>
        <dbReference type="Pfam" id="PF00892"/>
    </source>
</evidence>
<evidence type="ECO:0000256" key="9">
    <source>
        <dbReference type="ARBA" id="ARBA00022989"/>
    </source>
</evidence>
<dbReference type="Proteomes" id="UP000030960">
    <property type="component" value="Unassembled WGS sequence"/>
</dbReference>
<dbReference type="PANTHER" id="PTHR30561:SF1">
    <property type="entry name" value="MULTIDRUG TRANSPORTER EMRE"/>
    <property type="match status" value="1"/>
</dbReference>
<feature type="transmembrane region" description="Helical" evidence="13">
    <location>
        <begin position="70"/>
        <end position="88"/>
    </location>
</feature>
<keyword evidence="2" id="KW-0813">Transport</keyword>
<dbReference type="GO" id="GO:0009103">
    <property type="term" value="P:lipopolysaccharide biosynthetic process"/>
    <property type="evidence" value="ECO:0007669"/>
    <property type="project" value="UniProtKB-KW"/>
</dbReference>
<evidence type="ECO:0000256" key="1">
    <source>
        <dbReference type="ARBA" id="ARBA00004651"/>
    </source>
</evidence>
<protein>
    <submittedName>
        <fullName evidence="15">Multidrug transporter</fullName>
    </submittedName>
</protein>
<evidence type="ECO:0000256" key="6">
    <source>
        <dbReference type="ARBA" id="ARBA00022556"/>
    </source>
</evidence>
<reference evidence="15 16" key="1">
    <citation type="submission" date="2014-10" db="EMBL/GenBank/DDBJ databases">
        <title>Genome sequence of Ponticoccus sp. strain UMTAT08 isolated from clonal culture of toxic dinoflagellate Alexandrium tamiyavanichii.</title>
        <authorList>
            <person name="Gan H.Y."/>
            <person name="Muhd D.-D."/>
            <person name="Mohd Noor M.E."/>
            <person name="Yeong Y.S."/>
            <person name="Usup G."/>
        </authorList>
    </citation>
    <scope>NUCLEOTIDE SEQUENCE [LARGE SCALE GENOMIC DNA]</scope>
    <source>
        <strain evidence="15 16">UMTAT08</strain>
    </source>
</reference>
<comment type="caution">
    <text evidence="15">The sequence shown here is derived from an EMBL/GenBank/DDBJ whole genome shotgun (WGS) entry which is preliminary data.</text>
</comment>
<evidence type="ECO:0000256" key="10">
    <source>
        <dbReference type="ARBA" id="ARBA00023098"/>
    </source>
</evidence>
<dbReference type="InterPro" id="IPR000620">
    <property type="entry name" value="EamA_dom"/>
</dbReference>
<dbReference type="PATRIC" id="fig|1515334.3.peg.3578"/>
<dbReference type="RefSeq" id="WP_043144148.1">
    <property type="nucleotide sequence ID" value="NZ_JSUQ01000014.1"/>
</dbReference>
<accession>A0A0B3RL42</accession>
<feature type="domain" description="EamA" evidence="14">
    <location>
        <begin position="18"/>
        <end position="143"/>
    </location>
</feature>
<dbReference type="GO" id="GO:0022857">
    <property type="term" value="F:transmembrane transporter activity"/>
    <property type="evidence" value="ECO:0007669"/>
    <property type="project" value="InterPro"/>
</dbReference>
<evidence type="ECO:0000313" key="15">
    <source>
        <dbReference type="EMBL" id="KHQ51925.1"/>
    </source>
</evidence>
<dbReference type="Gene3D" id="1.10.3730.20">
    <property type="match status" value="2"/>
</dbReference>
<dbReference type="Pfam" id="PF00892">
    <property type="entry name" value="EamA"/>
    <property type="match status" value="2"/>
</dbReference>
<dbReference type="OrthoDB" id="9783707at2"/>
<organism evidence="15 16">
    <name type="scientific">Mameliella alba</name>
    <dbReference type="NCBI Taxonomy" id="561184"/>
    <lineage>
        <taxon>Bacteria</taxon>
        <taxon>Pseudomonadati</taxon>
        <taxon>Pseudomonadota</taxon>
        <taxon>Alphaproteobacteria</taxon>
        <taxon>Rhodobacterales</taxon>
        <taxon>Roseobacteraceae</taxon>
        <taxon>Mameliella</taxon>
    </lineage>
</organism>
<feature type="transmembrane region" description="Helical" evidence="13">
    <location>
        <begin position="256"/>
        <end position="274"/>
    </location>
</feature>
<dbReference type="SUPFAM" id="SSF103481">
    <property type="entry name" value="Multidrug resistance efflux transporter EmrE"/>
    <property type="match status" value="2"/>
</dbReference>
<feature type="transmembrane region" description="Helical" evidence="13">
    <location>
        <begin position="47"/>
        <end position="64"/>
    </location>
</feature>
<dbReference type="GO" id="GO:0009245">
    <property type="term" value="P:lipid A biosynthetic process"/>
    <property type="evidence" value="ECO:0007669"/>
    <property type="project" value="UniProtKB-KW"/>
</dbReference>
<keyword evidence="7 13" id="KW-0812">Transmembrane</keyword>
<evidence type="ECO:0000256" key="5">
    <source>
        <dbReference type="ARBA" id="ARBA00022519"/>
    </source>
</evidence>
<feature type="transmembrane region" description="Helical" evidence="13">
    <location>
        <begin position="225"/>
        <end position="244"/>
    </location>
</feature>
<evidence type="ECO:0000313" key="16">
    <source>
        <dbReference type="Proteomes" id="UP000030960"/>
    </source>
</evidence>
<dbReference type="EMBL" id="JSUQ01000014">
    <property type="protein sequence ID" value="KHQ51925.1"/>
    <property type="molecule type" value="Genomic_DNA"/>
</dbReference>
<feature type="domain" description="EamA" evidence="14">
    <location>
        <begin position="161"/>
        <end position="296"/>
    </location>
</feature>
<dbReference type="InterPro" id="IPR000390">
    <property type="entry name" value="Small_drug/metabolite_transptr"/>
</dbReference>
<keyword evidence="11 13" id="KW-0472">Membrane</keyword>
<feature type="transmembrane region" description="Helical" evidence="13">
    <location>
        <begin position="190"/>
        <end position="213"/>
    </location>
</feature>
<feature type="transmembrane region" description="Helical" evidence="13">
    <location>
        <begin position="100"/>
        <end position="121"/>
    </location>
</feature>
<comment type="subcellular location">
    <subcellularLocation>
        <location evidence="1">Cell membrane</location>
        <topology evidence="1">Multi-pass membrane protein</topology>
    </subcellularLocation>
</comment>
<gene>
    <name evidence="15" type="ORF">OA50_03562</name>
</gene>
<feature type="transmembrane region" description="Helical" evidence="13">
    <location>
        <begin position="283"/>
        <end position="299"/>
    </location>
</feature>
<feature type="transmembrane region" description="Helical" evidence="13">
    <location>
        <begin position="161"/>
        <end position="178"/>
    </location>
</feature>
<evidence type="ECO:0000256" key="4">
    <source>
        <dbReference type="ARBA" id="ARBA00022516"/>
    </source>
</evidence>
<dbReference type="InterPro" id="IPR037185">
    <property type="entry name" value="EmrE-like"/>
</dbReference>
<feature type="transmembrane region" description="Helical" evidence="13">
    <location>
        <begin position="127"/>
        <end position="149"/>
    </location>
</feature>
<comment type="similarity">
    <text evidence="12">Belongs to the drug/metabolite transporter (DMT) superfamily. Small multidrug resistance (SMR) (TC 2.A.7.1) family.</text>
</comment>
<keyword evidence="8" id="KW-0448">Lipopolysaccharide biosynthesis</keyword>
<evidence type="ECO:0000256" key="3">
    <source>
        <dbReference type="ARBA" id="ARBA00022475"/>
    </source>
</evidence>
<keyword evidence="9 13" id="KW-1133">Transmembrane helix</keyword>
<dbReference type="GO" id="GO:0005886">
    <property type="term" value="C:plasma membrane"/>
    <property type="evidence" value="ECO:0007669"/>
    <property type="project" value="UniProtKB-SubCell"/>
</dbReference>